<dbReference type="Proteomes" id="UP000177579">
    <property type="component" value="Unassembled WGS sequence"/>
</dbReference>
<comment type="caution">
    <text evidence="1">The sequence shown here is derived from an EMBL/GenBank/DDBJ whole genome shotgun (WGS) entry which is preliminary data.</text>
</comment>
<dbReference type="PANTHER" id="PTHR47483">
    <property type="entry name" value="BETA-ARABINOFURANOSYLTRANSFERASE RAY1"/>
    <property type="match status" value="1"/>
</dbReference>
<organism evidence="1 2">
    <name type="scientific">Candidatus Falkowbacteria bacterium RIFOXYD2_FULL_34_120</name>
    <dbReference type="NCBI Taxonomy" id="1798007"/>
    <lineage>
        <taxon>Bacteria</taxon>
        <taxon>Candidatus Falkowiibacteriota</taxon>
    </lineage>
</organism>
<dbReference type="GO" id="GO:0016757">
    <property type="term" value="F:glycosyltransferase activity"/>
    <property type="evidence" value="ECO:0007669"/>
    <property type="project" value="InterPro"/>
</dbReference>
<dbReference type="InterPro" id="IPR044575">
    <property type="entry name" value="RAY1-like"/>
</dbReference>
<accession>A0A1F5TRV3</accession>
<dbReference type="CDD" id="cd00761">
    <property type="entry name" value="Glyco_tranf_GTA_type"/>
    <property type="match status" value="1"/>
</dbReference>
<dbReference type="SUPFAM" id="SSF53448">
    <property type="entry name" value="Nucleotide-diphospho-sugar transferases"/>
    <property type="match status" value="1"/>
</dbReference>
<evidence type="ECO:0008006" key="3">
    <source>
        <dbReference type="Google" id="ProtNLM"/>
    </source>
</evidence>
<name>A0A1F5TRV3_9BACT</name>
<proteinExistence type="predicted"/>
<gene>
    <name evidence="1" type="ORF">A2531_06355</name>
</gene>
<evidence type="ECO:0000313" key="1">
    <source>
        <dbReference type="EMBL" id="OGF41633.1"/>
    </source>
</evidence>
<dbReference type="AlphaFoldDB" id="A0A1F5TRV3"/>
<dbReference type="EMBL" id="MFGO01000007">
    <property type="protein sequence ID" value="OGF41633.1"/>
    <property type="molecule type" value="Genomic_DNA"/>
</dbReference>
<dbReference type="PANTHER" id="PTHR47483:SF1">
    <property type="entry name" value="BETA-ARABINOFURANOSYLTRANSFERASE RAY1"/>
    <property type="match status" value="1"/>
</dbReference>
<evidence type="ECO:0000313" key="2">
    <source>
        <dbReference type="Proteomes" id="UP000177579"/>
    </source>
</evidence>
<reference evidence="1 2" key="1">
    <citation type="journal article" date="2016" name="Nat. Commun.">
        <title>Thousands of microbial genomes shed light on interconnected biogeochemical processes in an aquifer system.</title>
        <authorList>
            <person name="Anantharaman K."/>
            <person name="Brown C.T."/>
            <person name="Hug L.A."/>
            <person name="Sharon I."/>
            <person name="Castelle C.J."/>
            <person name="Probst A.J."/>
            <person name="Thomas B.C."/>
            <person name="Singh A."/>
            <person name="Wilkins M.J."/>
            <person name="Karaoz U."/>
            <person name="Brodie E.L."/>
            <person name="Williams K.H."/>
            <person name="Hubbard S.S."/>
            <person name="Banfield J.F."/>
        </authorList>
    </citation>
    <scope>NUCLEOTIDE SEQUENCE [LARGE SCALE GENOMIC DNA]</scope>
</reference>
<protein>
    <recommendedName>
        <fullName evidence="3">Glycosyltransferase 2-like domain-containing protein</fullName>
    </recommendedName>
</protein>
<sequence>MFTIFTIPKSFTNQHINIIQKNAINSWKKLIPQPEIILIGDDPGIAETARELEVKHIPGVQCNKYGTPLLDHAFCLARQNAKYNTLAFINADIITLPNFTNILKHLPQKEYLILGERYDLDQTELIAFNDNDWDKKMWQNLQTRGKKHPPEGSDYFIFDKNSFQNIPSFAVGRVGWDNWMIYHAKKEGIITIDASPVATIIHQNHDYSHHVKGQKDKRDPETQINVKLTRQDGFCFLDETEWLITERGMKKRWFPKKAKIKRKFRGYLKKIKKIL</sequence>
<dbReference type="InterPro" id="IPR029044">
    <property type="entry name" value="Nucleotide-diphossugar_trans"/>
</dbReference>